<dbReference type="RefSeq" id="WP_340604334.1">
    <property type="nucleotide sequence ID" value="NZ_JBBMXV010000003.1"/>
</dbReference>
<dbReference type="Proteomes" id="UP001596312">
    <property type="component" value="Unassembled WGS sequence"/>
</dbReference>
<dbReference type="InterPro" id="IPR001962">
    <property type="entry name" value="Asn_synthase"/>
</dbReference>
<name>A0ABD5V836_9EURY</name>
<keyword evidence="3" id="KW-1185">Reference proteome</keyword>
<protein>
    <submittedName>
        <fullName evidence="2">Asparagine synthase-related protein</fullName>
    </submittedName>
</protein>
<organism evidence="2 3">
    <name type="scientific">Halalkalicoccus tibetensis</name>
    <dbReference type="NCBI Taxonomy" id="175632"/>
    <lineage>
        <taxon>Archaea</taxon>
        <taxon>Methanobacteriati</taxon>
        <taxon>Methanobacteriota</taxon>
        <taxon>Stenosarchaea group</taxon>
        <taxon>Halobacteria</taxon>
        <taxon>Halobacteriales</taxon>
        <taxon>Halococcaceae</taxon>
        <taxon>Halalkalicoccus</taxon>
    </lineage>
</organism>
<comment type="caution">
    <text evidence="2">The sequence shown here is derived from an EMBL/GenBank/DDBJ whole genome shotgun (WGS) entry which is preliminary data.</text>
</comment>
<dbReference type="Pfam" id="PF00733">
    <property type="entry name" value="Asn_synthase"/>
    <property type="match status" value="1"/>
</dbReference>
<evidence type="ECO:0000313" key="3">
    <source>
        <dbReference type="Proteomes" id="UP001596312"/>
    </source>
</evidence>
<feature type="domain" description="Asparagine synthetase" evidence="1">
    <location>
        <begin position="54"/>
        <end position="144"/>
    </location>
</feature>
<evidence type="ECO:0000259" key="1">
    <source>
        <dbReference type="Pfam" id="PF00733"/>
    </source>
</evidence>
<reference evidence="2 3" key="1">
    <citation type="journal article" date="2019" name="Int. J. Syst. Evol. Microbiol.">
        <title>The Global Catalogue of Microorganisms (GCM) 10K type strain sequencing project: providing services to taxonomists for standard genome sequencing and annotation.</title>
        <authorList>
            <consortium name="The Broad Institute Genomics Platform"/>
            <consortium name="The Broad Institute Genome Sequencing Center for Infectious Disease"/>
            <person name="Wu L."/>
            <person name="Ma J."/>
        </authorList>
    </citation>
    <scope>NUCLEOTIDE SEQUENCE [LARGE SCALE GENOMIC DNA]</scope>
    <source>
        <strain evidence="2 3">CGMCC 1.3240</strain>
    </source>
</reference>
<dbReference type="AlphaFoldDB" id="A0ABD5V836"/>
<proteinExistence type="predicted"/>
<sequence>MNTTLRNESDVSAFLSYRYLPGKLELSERVVKAAHSDPTRGSRVELIERGADALRKTISTIVAECSNDVRHVVPLSGGLDSRNILAAILDNVPRERILGITFGIPGTFDWELGARVARAAGVDHRHIDVRPGEFDWSRERLISSAEDCGWPTKLFRNMDSLKGGFEQHELTENCVYWHGFLGGVVSGGRLPDTESETWERAQNVFVGDNYYFPDLAAPGYDPKEHVADEPALPRDVLNYDEQLDIGLRQRYYIGPDLFGRDEMAMPFHREPFLSFMLNLPREYRVDDPIYPEIGERVAPELYQVPTENTWGLSPDAPKTRVRMRIIRDMIETRVLSVLGWPRPSKHASHFDWNRELRRSDPLQELVEPALVSLKRRNIVPWLSPTEMYREHRAGKGDHGGHIQMLTSLEMIVQASEP</sequence>
<accession>A0ABD5V836</accession>
<dbReference type="Gene3D" id="3.40.50.620">
    <property type="entry name" value="HUPs"/>
    <property type="match status" value="1"/>
</dbReference>
<dbReference type="SUPFAM" id="SSF52402">
    <property type="entry name" value="Adenine nucleotide alpha hydrolases-like"/>
    <property type="match status" value="1"/>
</dbReference>
<evidence type="ECO:0000313" key="2">
    <source>
        <dbReference type="EMBL" id="MFC6905806.1"/>
    </source>
</evidence>
<gene>
    <name evidence="2" type="ORF">ACFQGH_11425</name>
</gene>
<dbReference type="EMBL" id="JBHSXQ010000003">
    <property type="protein sequence ID" value="MFC6905806.1"/>
    <property type="molecule type" value="Genomic_DNA"/>
</dbReference>
<dbReference type="InterPro" id="IPR014729">
    <property type="entry name" value="Rossmann-like_a/b/a_fold"/>
</dbReference>